<proteinExistence type="predicted"/>
<name>A0A2N5X476_9GAMM</name>
<reference evidence="2 3" key="1">
    <citation type="submission" date="2018-01" db="EMBL/GenBank/DDBJ databases">
        <title>The draft genome sequence of Halioglobus lutimaris HF004.</title>
        <authorList>
            <person name="Du Z.-J."/>
            <person name="Shi M.-J."/>
        </authorList>
    </citation>
    <scope>NUCLEOTIDE SEQUENCE [LARGE SCALE GENOMIC DNA]</scope>
    <source>
        <strain evidence="2 3">HF004</strain>
    </source>
</reference>
<gene>
    <name evidence="2" type="ORF">C0039_09455</name>
</gene>
<keyword evidence="1" id="KW-0812">Transmembrane</keyword>
<feature type="transmembrane region" description="Helical" evidence="1">
    <location>
        <begin position="62"/>
        <end position="79"/>
    </location>
</feature>
<feature type="transmembrane region" description="Helical" evidence="1">
    <location>
        <begin position="6"/>
        <end position="25"/>
    </location>
</feature>
<evidence type="ECO:0000313" key="2">
    <source>
        <dbReference type="EMBL" id="PLW69272.1"/>
    </source>
</evidence>
<dbReference type="RefSeq" id="WP_076000043.1">
    <property type="nucleotide sequence ID" value="NZ_PKUS01000008.1"/>
</dbReference>
<protein>
    <submittedName>
        <fullName evidence="2">Uncharacterized protein</fullName>
    </submittedName>
</protein>
<evidence type="ECO:0000256" key="1">
    <source>
        <dbReference type="SAM" id="Phobius"/>
    </source>
</evidence>
<dbReference type="OrthoDB" id="5741496at2"/>
<dbReference type="AlphaFoldDB" id="A0A2N5X476"/>
<feature type="transmembrane region" description="Helical" evidence="1">
    <location>
        <begin position="166"/>
        <end position="184"/>
    </location>
</feature>
<feature type="transmembrane region" description="Helical" evidence="1">
    <location>
        <begin position="139"/>
        <end position="159"/>
    </location>
</feature>
<sequence>MLLTSGSATAASLITGCCGLVALRYSWRQPGTVQRLISLAGWVLLASTVYFASLAWGSEFGISYALAGFTLAALVLVAVNTERRPPKPEGAAIGTRISTSAARKLLTFLAAGPCAGAASCQLTLATINVLPVSEINGMAAAALLFPVLWGIMAYISVAVGRPARYAMGFAAIFLVSSAVIYLPGY</sequence>
<evidence type="ECO:0000313" key="3">
    <source>
        <dbReference type="Proteomes" id="UP000235005"/>
    </source>
</evidence>
<dbReference type="EMBL" id="PKUS01000008">
    <property type="protein sequence ID" value="PLW69272.1"/>
    <property type="molecule type" value="Genomic_DNA"/>
</dbReference>
<organism evidence="2 3">
    <name type="scientific">Pseudohalioglobus lutimaris</name>
    <dbReference type="NCBI Taxonomy" id="1737061"/>
    <lineage>
        <taxon>Bacteria</taxon>
        <taxon>Pseudomonadati</taxon>
        <taxon>Pseudomonadota</taxon>
        <taxon>Gammaproteobacteria</taxon>
        <taxon>Cellvibrionales</taxon>
        <taxon>Halieaceae</taxon>
        <taxon>Pseudohalioglobus</taxon>
    </lineage>
</organism>
<comment type="caution">
    <text evidence="2">The sequence shown here is derived from an EMBL/GenBank/DDBJ whole genome shotgun (WGS) entry which is preliminary data.</text>
</comment>
<keyword evidence="1" id="KW-0472">Membrane</keyword>
<feature type="transmembrane region" description="Helical" evidence="1">
    <location>
        <begin position="37"/>
        <end position="56"/>
    </location>
</feature>
<dbReference type="Proteomes" id="UP000235005">
    <property type="component" value="Unassembled WGS sequence"/>
</dbReference>
<keyword evidence="1" id="KW-1133">Transmembrane helix</keyword>
<feature type="transmembrane region" description="Helical" evidence="1">
    <location>
        <begin position="105"/>
        <end position="127"/>
    </location>
</feature>
<keyword evidence="3" id="KW-1185">Reference proteome</keyword>
<accession>A0A2N5X476</accession>